<sequence>MDRLSDGLPWDSGGAVIVTSRRLEVAQQMVGADNLIIPVKPMDKQNCWCILMDAILRDDHQGVYNYTNDIKDNNHDFDPSREEKFSEQAPAKALNRIKDQIEEEFQGLPFAAKVLATAFPGHIRTRDAGRFPIEFEFA</sequence>
<dbReference type="Gramene" id="PRQ52140">
    <property type="protein sequence ID" value="PRQ52140"/>
    <property type="gene ID" value="RchiOBHm_Chr2g0152231"/>
</dbReference>
<dbReference type="EMBL" id="PDCK01000040">
    <property type="protein sequence ID" value="PRQ52140.1"/>
    <property type="molecule type" value="Genomic_DNA"/>
</dbReference>
<evidence type="ECO:0000313" key="1">
    <source>
        <dbReference type="EMBL" id="PRQ52140.1"/>
    </source>
</evidence>
<name>A0A2P6S0D1_ROSCH</name>
<keyword evidence="2" id="KW-1185">Reference proteome</keyword>
<proteinExistence type="predicted"/>
<evidence type="ECO:0000313" key="2">
    <source>
        <dbReference type="Proteomes" id="UP000238479"/>
    </source>
</evidence>
<comment type="caution">
    <text evidence="1">The sequence shown here is derived from an EMBL/GenBank/DDBJ whole genome shotgun (WGS) entry which is preliminary data.</text>
</comment>
<accession>A0A2P6S0D1</accession>
<reference evidence="1 2" key="1">
    <citation type="journal article" date="2018" name="Nat. Genet.">
        <title>The Rosa genome provides new insights in the design of modern roses.</title>
        <authorList>
            <person name="Bendahmane M."/>
        </authorList>
    </citation>
    <scope>NUCLEOTIDE SEQUENCE [LARGE SCALE GENOMIC DNA]</scope>
    <source>
        <strain evidence="2">cv. Old Blush</strain>
    </source>
</reference>
<organism evidence="1 2">
    <name type="scientific">Rosa chinensis</name>
    <name type="common">China rose</name>
    <dbReference type="NCBI Taxonomy" id="74649"/>
    <lineage>
        <taxon>Eukaryota</taxon>
        <taxon>Viridiplantae</taxon>
        <taxon>Streptophyta</taxon>
        <taxon>Embryophyta</taxon>
        <taxon>Tracheophyta</taxon>
        <taxon>Spermatophyta</taxon>
        <taxon>Magnoliopsida</taxon>
        <taxon>eudicotyledons</taxon>
        <taxon>Gunneridae</taxon>
        <taxon>Pentapetalae</taxon>
        <taxon>rosids</taxon>
        <taxon>fabids</taxon>
        <taxon>Rosales</taxon>
        <taxon>Rosaceae</taxon>
        <taxon>Rosoideae</taxon>
        <taxon>Rosoideae incertae sedis</taxon>
        <taxon>Rosa</taxon>
    </lineage>
</organism>
<protein>
    <recommendedName>
        <fullName evidence="3">P-loop containing nucleoside triphosphate hydrolase</fullName>
    </recommendedName>
</protein>
<dbReference type="Proteomes" id="UP000238479">
    <property type="component" value="Chromosome 2"/>
</dbReference>
<evidence type="ECO:0008006" key="3">
    <source>
        <dbReference type="Google" id="ProtNLM"/>
    </source>
</evidence>
<gene>
    <name evidence="1" type="ORF">RchiOBHm_Chr2g0152231</name>
</gene>
<dbReference type="AlphaFoldDB" id="A0A2P6S0D1"/>